<dbReference type="EMBL" id="CP001359">
    <property type="protein sequence ID" value="ACL67285.1"/>
    <property type="molecule type" value="Genomic_DNA"/>
</dbReference>
<evidence type="ECO:0008006" key="4">
    <source>
        <dbReference type="Google" id="ProtNLM"/>
    </source>
</evidence>
<dbReference type="RefSeq" id="WP_015935013.1">
    <property type="nucleotide sequence ID" value="NC_011891.1"/>
</dbReference>
<dbReference type="KEGG" id="acp:A2cp1_3962"/>
<evidence type="ECO:0000313" key="2">
    <source>
        <dbReference type="EMBL" id="ACL67285.1"/>
    </source>
</evidence>
<name>B8J8J9_ANAD2</name>
<accession>B8J8J9</accession>
<evidence type="ECO:0000256" key="1">
    <source>
        <dbReference type="SAM" id="Phobius"/>
    </source>
</evidence>
<dbReference type="AlphaFoldDB" id="B8J8J9"/>
<keyword evidence="1" id="KW-1133">Transmembrane helix</keyword>
<reference evidence="2" key="1">
    <citation type="submission" date="2009-01" db="EMBL/GenBank/DDBJ databases">
        <title>Complete sequence of Anaeromyxobacter dehalogenans 2CP-1.</title>
        <authorList>
            <consortium name="US DOE Joint Genome Institute"/>
            <person name="Lucas S."/>
            <person name="Copeland A."/>
            <person name="Lapidus A."/>
            <person name="Glavina del Rio T."/>
            <person name="Dalin E."/>
            <person name="Tice H."/>
            <person name="Bruce D."/>
            <person name="Goodwin L."/>
            <person name="Pitluck S."/>
            <person name="Saunders E."/>
            <person name="Brettin T."/>
            <person name="Detter J.C."/>
            <person name="Han C."/>
            <person name="Larimer F."/>
            <person name="Land M."/>
            <person name="Hauser L."/>
            <person name="Kyrpides N."/>
            <person name="Ovchinnikova G."/>
            <person name="Beliaev A.S."/>
            <person name="Richardson P."/>
        </authorList>
    </citation>
    <scope>NUCLEOTIDE SEQUENCE</scope>
    <source>
        <strain evidence="2">2CP-1</strain>
    </source>
</reference>
<feature type="transmembrane region" description="Helical" evidence="1">
    <location>
        <begin position="77"/>
        <end position="100"/>
    </location>
</feature>
<feature type="transmembrane region" description="Helical" evidence="1">
    <location>
        <begin position="112"/>
        <end position="131"/>
    </location>
</feature>
<gene>
    <name evidence="2" type="ordered locus">A2cp1_3962</name>
</gene>
<keyword evidence="3" id="KW-1185">Reference proteome</keyword>
<protein>
    <recommendedName>
        <fullName evidence="4">Transmembrane protein</fullName>
    </recommendedName>
</protein>
<keyword evidence="1" id="KW-0812">Transmembrane</keyword>
<dbReference type="HOGENOM" id="CLU_1764170_0_0_7"/>
<proteinExistence type="predicted"/>
<sequence>MIPIHVGVDVEAGEQSVDYRCSRCGMVALAIVAGVGAGLTANGVSLSSAQYDAELGAAAASRLAPCPRCGHRSRAALFKVLLVGAVVGLVAAMAVGFTAAELFHRFDAQGQLAPQVGGATFLAVVATMTALKLRSVRRRVRFHRVMR</sequence>
<keyword evidence="1" id="KW-0472">Membrane</keyword>
<organism evidence="2 3">
    <name type="scientific">Anaeromyxobacter dehalogenans (strain ATCC BAA-258 / DSM 21875 / 2CP-1)</name>
    <dbReference type="NCBI Taxonomy" id="455488"/>
    <lineage>
        <taxon>Bacteria</taxon>
        <taxon>Pseudomonadati</taxon>
        <taxon>Myxococcota</taxon>
        <taxon>Myxococcia</taxon>
        <taxon>Myxococcales</taxon>
        <taxon>Cystobacterineae</taxon>
        <taxon>Anaeromyxobacteraceae</taxon>
        <taxon>Anaeromyxobacter</taxon>
    </lineage>
</organism>
<dbReference type="Proteomes" id="UP000007089">
    <property type="component" value="Chromosome"/>
</dbReference>
<evidence type="ECO:0000313" key="3">
    <source>
        <dbReference type="Proteomes" id="UP000007089"/>
    </source>
</evidence>